<comment type="caution">
    <text evidence="2">The sequence shown here is derived from an EMBL/GenBank/DDBJ whole genome shotgun (WGS) entry which is preliminary data.</text>
</comment>
<evidence type="ECO:0000256" key="1">
    <source>
        <dbReference type="SAM" id="SignalP"/>
    </source>
</evidence>
<reference evidence="2" key="1">
    <citation type="submission" date="2021-01" db="EMBL/GenBank/DDBJ databases">
        <title>Paracoccus amoyensis sp. nov., isolated from the surface seawater along the coast of Xiamen Island, China.</title>
        <authorList>
            <person name="Lyu L."/>
        </authorList>
    </citation>
    <scope>NUCLEOTIDE SEQUENCE</scope>
    <source>
        <strain evidence="2">MJ17</strain>
    </source>
</reference>
<dbReference type="EMBL" id="JAEPRQ010000015">
    <property type="protein sequence ID" value="MBK4218217.1"/>
    <property type="molecule type" value="Genomic_DNA"/>
</dbReference>
<sequence length="213" mass="22665">MKHLLVALLLTASPGMAEEVADLLLQPGLLAEIPAVDLPQYLHARHLPETGGGLPGVTQDGVTPGNVEGDHLSLERIAVGDGEQLALSLTQAGQSRVVAQFPMQSANPILLFFLENVVRNVAAQTGGSPYYIRNRIRDALIATPADQAEAAETRIVLHPFADDPNRARLGDFADLAITLRYDAADPVRLVELLADTGAGTSGYTETMTLVPEK</sequence>
<keyword evidence="1" id="KW-0732">Signal</keyword>
<evidence type="ECO:0000313" key="2">
    <source>
        <dbReference type="EMBL" id="MBK4218217.1"/>
    </source>
</evidence>
<accession>A0A934SI13</accession>
<feature type="chain" id="PRO_5037251086" evidence="1">
    <location>
        <begin position="18"/>
        <end position="213"/>
    </location>
</feature>
<evidence type="ECO:0000313" key="3">
    <source>
        <dbReference type="Proteomes" id="UP000640485"/>
    </source>
</evidence>
<dbReference type="Proteomes" id="UP000640485">
    <property type="component" value="Unassembled WGS sequence"/>
</dbReference>
<protein>
    <submittedName>
        <fullName evidence="2">Uncharacterized protein</fullName>
    </submittedName>
</protein>
<dbReference type="RefSeq" id="WP_200689648.1">
    <property type="nucleotide sequence ID" value="NZ_JAEPRQ010000015.1"/>
</dbReference>
<name>A0A934SI13_9RHOB</name>
<feature type="signal peptide" evidence="1">
    <location>
        <begin position="1"/>
        <end position="17"/>
    </location>
</feature>
<gene>
    <name evidence="2" type="ORF">JJJ17_19995</name>
</gene>
<dbReference type="AlphaFoldDB" id="A0A934SI13"/>
<keyword evidence="3" id="KW-1185">Reference proteome</keyword>
<organism evidence="2 3">
    <name type="scientific">Paracoccus caeni</name>
    <dbReference type="NCBI Taxonomy" id="657651"/>
    <lineage>
        <taxon>Bacteria</taxon>
        <taxon>Pseudomonadati</taxon>
        <taxon>Pseudomonadota</taxon>
        <taxon>Alphaproteobacteria</taxon>
        <taxon>Rhodobacterales</taxon>
        <taxon>Paracoccaceae</taxon>
        <taxon>Paracoccus</taxon>
    </lineage>
</organism>
<proteinExistence type="predicted"/>